<proteinExistence type="predicted"/>
<protein>
    <submittedName>
        <fullName evidence="1">14548_t:CDS:1</fullName>
    </submittedName>
</protein>
<organism evidence="1 2">
    <name type="scientific">Funneliformis caledonium</name>
    <dbReference type="NCBI Taxonomy" id="1117310"/>
    <lineage>
        <taxon>Eukaryota</taxon>
        <taxon>Fungi</taxon>
        <taxon>Fungi incertae sedis</taxon>
        <taxon>Mucoromycota</taxon>
        <taxon>Glomeromycotina</taxon>
        <taxon>Glomeromycetes</taxon>
        <taxon>Glomerales</taxon>
        <taxon>Glomeraceae</taxon>
        <taxon>Funneliformis</taxon>
    </lineage>
</organism>
<evidence type="ECO:0000313" key="2">
    <source>
        <dbReference type="Proteomes" id="UP000789570"/>
    </source>
</evidence>
<dbReference type="Proteomes" id="UP000789570">
    <property type="component" value="Unassembled WGS sequence"/>
</dbReference>
<dbReference type="OrthoDB" id="2448548at2759"/>
<comment type="caution">
    <text evidence="1">The sequence shown here is derived from an EMBL/GenBank/DDBJ whole genome shotgun (WGS) entry which is preliminary data.</text>
</comment>
<dbReference type="AlphaFoldDB" id="A0A9N9EDA8"/>
<evidence type="ECO:0000313" key="1">
    <source>
        <dbReference type="EMBL" id="CAG8670123.1"/>
    </source>
</evidence>
<sequence length="108" mass="12181">GSEQSMLILKGDDQNTSILEGNNQNMSISESDIQSILFLTNNEESVLDDILEDILEESEFESKINTDYPNEAYGDLMVLVINYKLSNKTGNAIIRFFNKYANLNTSSF</sequence>
<dbReference type="EMBL" id="CAJVPQ010005437">
    <property type="protein sequence ID" value="CAG8670123.1"/>
    <property type="molecule type" value="Genomic_DNA"/>
</dbReference>
<name>A0A9N9EDA8_9GLOM</name>
<feature type="non-terminal residue" evidence="1">
    <location>
        <position position="1"/>
    </location>
</feature>
<accession>A0A9N9EDA8</accession>
<keyword evidence="2" id="KW-1185">Reference proteome</keyword>
<gene>
    <name evidence="1" type="ORF">FCALED_LOCUS11981</name>
</gene>
<reference evidence="1" key="1">
    <citation type="submission" date="2021-06" db="EMBL/GenBank/DDBJ databases">
        <authorList>
            <person name="Kallberg Y."/>
            <person name="Tangrot J."/>
            <person name="Rosling A."/>
        </authorList>
    </citation>
    <scope>NUCLEOTIDE SEQUENCE</scope>
    <source>
        <strain evidence="1">UK204</strain>
    </source>
</reference>